<organism evidence="9 10">
    <name type="scientific">Naegleria lovaniensis</name>
    <name type="common">Amoeba</name>
    <dbReference type="NCBI Taxonomy" id="51637"/>
    <lineage>
        <taxon>Eukaryota</taxon>
        <taxon>Discoba</taxon>
        <taxon>Heterolobosea</taxon>
        <taxon>Tetramitia</taxon>
        <taxon>Eutetramitia</taxon>
        <taxon>Vahlkampfiidae</taxon>
        <taxon>Naegleria</taxon>
    </lineage>
</organism>
<dbReference type="PANTHER" id="PTHR31148">
    <property type="entry name" value="U1 SMALL NUCLEAR RIBONUCLEOPROTEIN C"/>
    <property type="match status" value="1"/>
</dbReference>
<comment type="subcellular location">
    <subcellularLocation>
        <location evidence="1">Nucleus</location>
    </subcellularLocation>
</comment>
<dbReference type="PANTHER" id="PTHR31148:SF1">
    <property type="entry name" value="U1 SMALL NUCLEAR RIBONUCLEOPROTEIN C"/>
    <property type="match status" value="1"/>
</dbReference>
<keyword evidence="7" id="KW-0687">Ribonucleoprotein</keyword>
<evidence type="ECO:0000256" key="2">
    <source>
        <dbReference type="ARBA" id="ARBA00022723"/>
    </source>
</evidence>
<proteinExistence type="predicted"/>
<dbReference type="GO" id="GO:0030627">
    <property type="term" value="F:pre-mRNA 5'-splice site binding"/>
    <property type="evidence" value="ECO:0007669"/>
    <property type="project" value="InterPro"/>
</dbReference>
<dbReference type="AlphaFoldDB" id="A0AA88GK68"/>
<dbReference type="GO" id="GO:0005685">
    <property type="term" value="C:U1 snRNP"/>
    <property type="evidence" value="ECO:0007669"/>
    <property type="project" value="InterPro"/>
</dbReference>
<dbReference type="PROSITE" id="PS50171">
    <property type="entry name" value="ZF_MATRIN"/>
    <property type="match status" value="1"/>
</dbReference>
<evidence type="ECO:0000256" key="5">
    <source>
        <dbReference type="ARBA" id="ARBA00022884"/>
    </source>
</evidence>
<protein>
    <recommendedName>
        <fullName evidence="8">Matrin-type domain-containing protein</fullName>
    </recommendedName>
</protein>
<evidence type="ECO:0000313" key="10">
    <source>
        <dbReference type="Proteomes" id="UP000816034"/>
    </source>
</evidence>
<dbReference type="GO" id="GO:0000395">
    <property type="term" value="P:mRNA 5'-splice site recognition"/>
    <property type="evidence" value="ECO:0007669"/>
    <property type="project" value="InterPro"/>
</dbReference>
<dbReference type="Proteomes" id="UP000816034">
    <property type="component" value="Unassembled WGS sequence"/>
</dbReference>
<keyword evidence="4" id="KW-0862">Zinc</keyword>
<accession>A0AA88GK68</accession>
<sequence length="289" mass="31816">MPKFYCDYCDVFLTNDSISVRKLHYKGWKHKTNVRAFYAQFVDDPTSALMVSTQTNNTANQAASNPNILVMNPLLSTTTTTNTSASKPNGVPIQQQQPVLASGMGQPIMMMGVPLIMIPSNTALLPQQQPATGSVSMATTATTSSATTSALTTTTRQSMEQMIKTPELASPPFVPDVQDEIMEDAATKNRVERESTTTTSSSLHHHHHEYPPFIASELCQHHHEMPRTTSTSQVSTSINVPPLFLFPPPPPPHLVNLCPEIPLTGSYQQYAPSPPFPFVLQKQQQHMKM</sequence>
<dbReference type="Gene3D" id="3.30.160.60">
    <property type="entry name" value="Classic Zinc Finger"/>
    <property type="match status" value="1"/>
</dbReference>
<evidence type="ECO:0000256" key="3">
    <source>
        <dbReference type="ARBA" id="ARBA00022771"/>
    </source>
</evidence>
<keyword evidence="6" id="KW-0539">Nucleus</keyword>
<comment type="caution">
    <text evidence="9">The sequence shown here is derived from an EMBL/GenBank/DDBJ whole genome shotgun (WGS) entry which is preliminary data.</text>
</comment>
<evidence type="ECO:0000256" key="6">
    <source>
        <dbReference type="ARBA" id="ARBA00023242"/>
    </source>
</evidence>
<keyword evidence="10" id="KW-1185">Reference proteome</keyword>
<dbReference type="InterPro" id="IPR003604">
    <property type="entry name" value="Matrin/U1-like-C_Znf_C2H2"/>
</dbReference>
<gene>
    <name evidence="9" type="ORF">C9374_007854</name>
</gene>
<evidence type="ECO:0000256" key="7">
    <source>
        <dbReference type="ARBA" id="ARBA00023274"/>
    </source>
</evidence>
<keyword evidence="2" id="KW-0479">Metal-binding</keyword>
<dbReference type="GO" id="GO:0008270">
    <property type="term" value="F:zinc ion binding"/>
    <property type="evidence" value="ECO:0007669"/>
    <property type="project" value="UniProtKB-KW"/>
</dbReference>
<keyword evidence="5" id="KW-0694">RNA-binding</keyword>
<dbReference type="RefSeq" id="XP_044545968.1">
    <property type="nucleotide sequence ID" value="XM_044697865.1"/>
</dbReference>
<dbReference type="InterPro" id="IPR013085">
    <property type="entry name" value="U1-CZ_Znf_C2H2"/>
</dbReference>
<dbReference type="InterPro" id="IPR017340">
    <property type="entry name" value="U1_snRNP-C"/>
</dbReference>
<dbReference type="InterPro" id="IPR000690">
    <property type="entry name" value="Matrin/U1-C_Znf_C2H2"/>
</dbReference>
<dbReference type="EMBL" id="PYSW02000031">
    <property type="protein sequence ID" value="KAG2378706.1"/>
    <property type="molecule type" value="Genomic_DNA"/>
</dbReference>
<name>A0AA88GK68_NAELO</name>
<dbReference type="GeneID" id="68100308"/>
<dbReference type="SMART" id="SM00451">
    <property type="entry name" value="ZnF_U1"/>
    <property type="match status" value="1"/>
</dbReference>
<dbReference type="InterPro" id="IPR036236">
    <property type="entry name" value="Znf_C2H2_sf"/>
</dbReference>
<evidence type="ECO:0000256" key="4">
    <source>
        <dbReference type="ARBA" id="ARBA00022833"/>
    </source>
</evidence>
<evidence type="ECO:0000259" key="8">
    <source>
        <dbReference type="PROSITE" id="PS50171"/>
    </source>
</evidence>
<dbReference type="Pfam" id="PF06220">
    <property type="entry name" value="zf-U1"/>
    <property type="match status" value="1"/>
</dbReference>
<keyword evidence="3" id="KW-0863">Zinc-finger</keyword>
<evidence type="ECO:0000313" key="9">
    <source>
        <dbReference type="EMBL" id="KAG2378706.1"/>
    </source>
</evidence>
<feature type="domain" description="Matrin-type" evidence="8">
    <location>
        <begin position="4"/>
        <end position="36"/>
    </location>
</feature>
<evidence type="ECO:0000256" key="1">
    <source>
        <dbReference type="ARBA" id="ARBA00004123"/>
    </source>
</evidence>
<reference evidence="9 10" key="1">
    <citation type="journal article" date="2018" name="BMC Genomics">
        <title>The genome of Naegleria lovaniensis, the basis for a comparative approach to unravel pathogenicity factors of the human pathogenic amoeba N. fowleri.</title>
        <authorList>
            <person name="Liechti N."/>
            <person name="Schurch N."/>
            <person name="Bruggmann R."/>
            <person name="Wittwer M."/>
        </authorList>
    </citation>
    <scope>NUCLEOTIDE SEQUENCE [LARGE SCALE GENOMIC DNA]</scope>
    <source>
        <strain evidence="9 10">ATCC 30569</strain>
    </source>
</reference>
<dbReference type="SUPFAM" id="SSF57667">
    <property type="entry name" value="beta-beta-alpha zinc fingers"/>
    <property type="match status" value="1"/>
</dbReference>